<dbReference type="EMBL" id="JABFOF010000003">
    <property type="protein sequence ID" value="KAG2402869.1"/>
    <property type="molecule type" value="Genomic_DNA"/>
</dbReference>
<dbReference type="Gene3D" id="2.60.40.10">
    <property type="entry name" value="Immunoglobulins"/>
    <property type="match status" value="1"/>
</dbReference>
<proteinExistence type="predicted"/>
<evidence type="ECO:0000256" key="4">
    <source>
        <dbReference type="PROSITE-ProRule" id="PRU00023"/>
    </source>
</evidence>
<dbReference type="SUPFAM" id="SSF49354">
    <property type="entry name" value="PapD-like"/>
    <property type="match status" value="1"/>
</dbReference>
<evidence type="ECO:0000256" key="1">
    <source>
        <dbReference type="ARBA" id="ARBA00004413"/>
    </source>
</evidence>
<dbReference type="PROSITE" id="PS50088">
    <property type="entry name" value="ANK_REPEAT"/>
    <property type="match status" value="4"/>
</dbReference>
<organism evidence="6 7">
    <name type="scientific">Phaseolus angularis</name>
    <name type="common">Azuki bean</name>
    <name type="synonym">Vigna angularis</name>
    <dbReference type="NCBI Taxonomy" id="3914"/>
    <lineage>
        <taxon>Eukaryota</taxon>
        <taxon>Viridiplantae</taxon>
        <taxon>Streptophyta</taxon>
        <taxon>Embryophyta</taxon>
        <taxon>Tracheophyta</taxon>
        <taxon>Spermatophyta</taxon>
        <taxon>Magnoliopsida</taxon>
        <taxon>eudicotyledons</taxon>
        <taxon>Gunneridae</taxon>
        <taxon>Pentapetalae</taxon>
        <taxon>rosids</taxon>
        <taxon>fabids</taxon>
        <taxon>Fabales</taxon>
        <taxon>Fabaceae</taxon>
        <taxon>Papilionoideae</taxon>
        <taxon>50 kb inversion clade</taxon>
        <taxon>NPAAA clade</taxon>
        <taxon>indigoferoid/millettioid clade</taxon>
        <taxon>Phaseoleae</taxon>
        <taxon>Vigna</taxon>
    </lineage>
</organism>
<dbReference type="SMART" id="SM00248">
    <property type="entry name" value="ANK"/>
    <property type="match status" value="7"/>
</dbReference>
<reference evidence="6 7" key="1">
    <citation type="submission" date="2020-05" db="EMBL/GenBank/DDBJ databases">
        <title>Vigna angularis (adzuki bean) Var. LongXiaoDou No. 4 denovo assembly.</title>
        <authorList>
            <person name="Xiang H."/>
        </authorList>
    </citation>
    <scope>NUCLEOTIDE SEQUENCE [LARGE SCALE GENOMIC DNA]</scope>
    <source>
        <tissue evidence="6">Leaf</tissue>
    </source>
</reference>
<protein>
    <recommendedName>
        <fullName evidence="5">MSP domain-containing protein</fullName>
    </recommendedName>
</protein>
<dbReference type="PROSITE" id="PS50297">
    <property type="entry name" value="ANK_REP_REGION"/>
    <property type="match status" value="4"/>
</dbReference>
<dbReference type="InterPro" id="IPR013783">
    <property type="entry name" value="Ig-like_fold"/>
</dbReference>
<dbReference type="Pfam" id="PF13637">
    <property type="entry name" value="Ank_4"/>
    <property type="match status" value="1"/>
</dbReference>
<dbReference type="InterPro" id="IPR002110">
    <property type="entry name" value="Ankyrin_rpt"/>
</dbReference>
<dbReference type="InterPro" id="IPR008962">
    <property type="entry name" value="PapD-like_sf"/>
</dbReference>
<name>A0A8T0KUA6_PHAAN</name>
<dbReference type="InterPro" id="IPR036770">
    <property type="entry name" value="Ankyrin_rpt-contain_sf"/>
</dbReference>
<feature type="repeat" description="ANK" evidence="4">
    <location>
        <begin position="405"/>
        <end position="437"/>
    </location>
</feature>
<dbReference type="PRINTS" id="PR01415">
    <property type="entry name" value="ANKYRIN"/>
</dbReference>
<feature type="repeat" description="ANK" evidence="4">
    <location>
        <begin position="372"/>
        <end position="404"/>
    </location>
</feature>
<dbReference type="GO" id="GO:0005886">
    <property type="term" value="C:plasma membrane"/>
    <property type="evidence" value="ECO:0007669"/>
    <property type="project" value="UniProtKB-SubCell"/>
</dbReference>
<evidence type="ECO:0000259" key="5">
    <source>
        <dbReference type="PROSITE" id="PS50202"/>
    </source>
</evidence>
<dbReference type="PANTHER" id="PTHR24198:SF194">
    <property type="entry name" value="INVERSIN-A"/>
    <property type="match status" value="1"/>
</dbReference>
<comment type="subcellular location">
    <subcellularLocation>
        <location evidence="1">Cell membrane</location>
        <topology evidence="1">Peripheral membrane protein</topology>
        <orientation evidence="1">Cytoplasmic side</orientation>
    </subcellularLocation>
</comment>
<dbReference type="PROSITE" id="PS50202">
    <property type="entry name" value="MSP"/>
    <property type="match status" value="1"/>
</dbReference>
<dbReference type="SUPFAM" id="SSF48403">
    <property type="entry name" value="Ankyrin repeat"/>
    <property type="match status" value="1"/>
</dbReference>
<comment type="caution">
    <text evidence="6">The sequence shown here is derived from an EMBL/GenBank/DDBJ whole genome shotgun (WGS) entry which is preliminary data.</text>
</comment>
<dbReference type="Gene3D" id="1.25.40.20">
    <property type="entry name" value="Ankyrin repeat-containing domain"/>
    <property type="match status" value="4"/>
</dbReference>
<evidence type="ECO:0000256" key="3">
    <source>
        <dbReference type="ARBA" id="ARBA00023043"/>
    </source>
</evidence>
<accession>A0A8T0KUA6</accession>
<sequence>MDRLVKAEAKEVEVMFLKGQKCSSSFKLTNLMHTMSVAVSLTTTNPSLFSINKHFSTIPPLSSASYTLHLSHTSGQPHLPDPPDAITVRATMLPTGKATVDHLRRLFSKPGPHVFRDAVLTISLVGPHVAEYLISRKPQSHNLFTKAISACTRSQLTELLKPAVENGSADAVAYLLDAGADATATAESLMPPAIRSGSLDVVKLLEASGCEIVESVLHEAAATDRIDVMEFLLERCDEKLEVDSVDSEGRTPIHVAAREGYVRVIEFCVSMGGNPNRVDCKGRTPLHYAAWKGHVKAVECLLECSDVKCVKDREGRTAFCVAAESEESDARRRLVDLLGLGDALMRAARVDDVQGVKRCLGEGASVNGRDQNGWTPLHWAAFKGRIKSVKVLLEHGAEVDTVDDAGYTPLHCAAEAGHLQLALFLITHGASQSHLKSFPYLAAHPLHFFDSFQNQCGIFLGDCLVDEMRNEAVQIQSNNNDKRNLNSYSEIDTKLPVFVPRPPRPPAALWLGRCRHRCRPRQPLGVNLPGHGAAGGRGGRGAEMESF</sequence>
<keyword evidence="2" id="KW-0677">Repeat</keyword>
<feature type="repeat" description="ANK" evidence="4">
    <location>
        <begin position="248"/>
        <end position="280"/>
    </location>
</feature>
<gene>
    <name evidence="6" type="ORF">HKW66_Vig0250890</name>
</gene>
<evidence type="ECO:0000256" key="2">
    <source>
        <dbReference type="ARBA" id="ARBA00022737"/>
    </source>
</evidence>
<evidence type="ECO:0000313" key="6">
    <source>
        <dbReference type="EMBL" id="KAG2402869.1"/>
    </source>
</evidence>
<dbReference type="Pfam" id="PF12796">
    <property type="entry name" value="Ank_2"/>
    <property type="match status" value="2"/>
</dbReference>
<keyword evidence="3 4" id="KW-0040">ANK repeat</keyword>
<dbReference type="Proteomes" id="UP000743370">
    <property type="component" value="Unassembled WGS sequence"/>
</dbReference>
<dbReference type="InterPro" id="IPR000535">
    <property type="entry name" value="MSP_dom"/>
</dbReference>
<feature type="repeat" description="ANK" evidence="4">
    <location>
        <begin position="281"/>
        <end position="303"/>
    </location>
</feature>
<feature type="domain" description="MSP" evidence="5">
    <location>
        <begin position="3"/>
        <end position="125"/>
    </location>
</feature>
<dbReference type="PANTHER" id="PTHR24198">
    <property type="entry name" value="ANKYRIN REPEAT AND PROTEIN KINASE DOMAIN-CONTAINING PROTEIN"/>
    <property type="match status" value="1"/>
</dbReference>
<evidence type="ECO:0000313" key="7">
    <source>
        <dbReference type="Proteomes" id="UP000743370"/>
    </source>
</evidence>
<dbReference type="AlphaFoldDB" id="A0A8T0KUA6"/>